<protein>
    <submittedName>
        <fullName evidence="1">Uncharacterized protein</fullName>
    </submittedName>
</protein>
<dbReference type="VEuPathDB" id="FungiDB:MGG_12954"/>
<dbReference type="AlphaFoldDB" id="G4N3U0"/>
<keyword evidence="2" id="KW-1185">Reference proteome</keyword>
<evidence type="ECO:0000313" key="1">
    <source>
        <dbReference type="EMBL" id="EHA52713.1"/>
    </source>
</evidence>
<evidence type="ECO:0000313" key="2">
    <source>
        <dbReference type="Proteomes" id="UP000009058"/>
    </source>
</evidence>
<dbReference type="HOGENOM" id="CLU_2527914_0_0_1"/>
<dbReference type="KEGG" id="mgr:MGG_12954"/>
<dbReference type="InParanoid" id="G4N3U0"/>
<dbReference type="RefSeq" id="XP_003712520.1">
    <property type="nucleotide sequence ID" value="XM_003712472.1"/>
</dbReference>
<dbReference type="EMBL" id="CM001233">
    <property type="protein sequence ID" value="EHA52713.1"/>
    <property type="molecule type" value="Genomic_DNA"/>
</dbReference>
<proteinExistence type="predicted"/>
<reference key="2">
    <citation type="submission" date="2011-05" db="EMBL/GenBank/DDBJ databases">
        <title>The Genome Sequence of Magnaporthe oryzae 70-15.</title>
        <authorList>
            <consortium name="The Broad Institute Genome Sequencing Platform"/>
            <person name="Ma L.-J."/>
            <person name="Dead R."/>
            <person name="Young S.K."/>
            <person name="Zeng Q."/>
            <person name="Gargeya S."/>
            <person name="Fitzgerald M."/>
            <person name="Haas B."/>
            <person name="Abouelleil A."/>
            <person name="Alvarado L."/>
            <person name="Arachchi H.M."/>
            <person name="Berlin A."/>
            <person name="Brown A."/>
            <person name="Chapman S.B."/>
            <person name="Chen Z."/>
            <person name="Dunbar C."/>
            <person name="Freedman E."/>
            <person name="Gearin G."/>
            <person name="Gellesch M."/>
            <person name="Goldberg J."/>
            <person name="Griggs A."/>
            <person name="Gujja S."/>
            <person name="Heiman D."/>
            <person name="Howarth C."/>
            <person name="Larson L."/>
            <person name="Lui A."/>
            <person name="MacDonald P.J.P."/>
            <person name="Mehta T."/>
            <person name="Montmayeur A."/>
            <person name="Murphy C."/>
            <person name="Neiman D."/>
            <person name="Pearson M."/>
            <person name="Priest M."/>
            <person name="Roberts A."/>
            <person name="Saif S."/>
            <person name="Shea T."/>
            <person name="Shenoy N."/>
            <person name="Sisk P."/>
            <person name="Stolte C."/>
            <person name="Sykes S."/>
            <person name="Yandava C."/>
            <person name="Wortman J."/>
            <person name="Nusbaum C."/>
            <person name="Birren B."/>
        </authorList>
    </citation>
    <scope>NUCLEOTIDE SEQUENCE</scope>
    <source>
        <strain>70-15</strain>
    </source>
</reference>
<reference evidence="1 2" key="1">
    <citation type="journal article" date="2005" name="Nature">
        <title>The genome sequence of the rice blast fungus Magnaporthe grisea.</title>
        <authorList>
            <person name="Dean R.A."/>
            <person name="Talbot N.J."/>
            <person name="Ebbole D.J."/>
            <person name="Farman M.L."/>
            <person name="Mitchell T.K."/>
            <person name="Orbach M.J."/>
            <person name="Thon M."/>
            <person name="Kulkarni R."/>
            <person name="Xu J.R."/>
            <person name="Pan H."/>
            <person name="Read N.D."/>
            <person name="Lee Y.H."/>
            <person name="Carbone I."/>
            <person name="Brown D."/>
            <person name="Oh Y.Y."/>
            <person name="Donofrio N."/>
            <person name="Jeong J.S."/>
            <person name="Soanes D.M."/>
            <person name="Djonovic S."/>
            <person name="Kolomiets E."/>
            <person name="Rehmeyer C."/>
            <person name="Li W."/>
            <person name="Harding M."/>
            <person name="Kim S."/>
            <person name="Lebrun M.H."/>
            <person name="Bohnert H."/>
            <person name="Coughlan S."/>
            <person name="Butler J."/>
            <person name="Calvo S."/>
            <person name="Ma L.J."/>
            <person name="Nicol R."/>
            <person name="Purcell S."/>
            <person name="Nusbaum C."/>
            <person name="Galagan J.E."/>
            <person name="Birren B.W."/>
        </authorList>
    </citation>
    <scope>NUCLEOTIDE SEQUENCE [LARGE SCALE GENOMIC DNA]</scope>
    <source>
        <strain evidence="2">70-15 / ATCC MYA-4617 / FGSC 8958</strain>
    </source>
</reference>
<name>G4N3U0_PYRO7</name>
<accession>G4N3U0</accession>
<organism evidence="1 2">
    <name type="scientific">Pyricularia oryzae (strain 70-15 / ATCC MYA-4617 / FGSC 8958)</name>
    <name type="common">Rice blast fungus</name>
    <name type="synonym">Magnaporthe oryzae</name>
    <dbReference type="NCBI Taxonomy" id="242507"/>
    <lineage>
        <taxon>Eukaryota</taxon>
        <taxon>Fungi</taxon>
        <taxon>Dikarya</taxon>
        <taxon>Ascomycota</taxon>
        <taxon>Pezizomycotina</taxon>
        <taxon>Sordariomycetes</taxon>
        <taxon>Sordariomycetidae</taxon>
        <taxon>Magnaporthales</taxon>
        <taxon>Pyriculariaceae</taxon>
        <taxon>Pyricularia</taxon>
    </lineage>
</organism>
<dbReference type="GeneID" id="5048887"/>
<dbReference type="OMA" id="LWQANED"/>
<sequence>MPPDVIVDKGQGLTKIWQGPEMLRRYPTTHPKVAVSPVFHLWQANEDFISVWAEVCGKTQLLVLQCGKSCPSNIYDFEFLLVLG</sequence>
<dbReference type="Proteomes" id="UP000009058">
    <property type="component" value="Chromosome 3"/>
</dbReference>
<gene>
    <name evidence="1" type="ORF">MGG_12954</name>
</gene>